<reference evidence="2 4" key="1">
    <citation type="journal article" date="2011" name="Nature">
        <title>The Medicago genome provides insight into the evolution of rhizobial symbioses.</title>
        <authorList>
            <person name="Young N.D."/>
            <person name="Debelle F."/>
            <person name="Oldroyd G.E."/>
            <person name="Geurts R."/>
            <person name="Cannon S.B."/>
            <person name="Udvardi M.K."/>
            <person name="Benedito V.A."/>
            <person name="Mayer K.F."/>
            <person name="Gouzy J."/>
            <person name="Schoof H."/>
            <person name="Van de Peer Y."/>
            <person name="Proost S."/>
            <person name="Cook D.R."/>
            <person name="Meyers B.C."/>
            <person name="Spannagl M."/>
            <person name="Cheung F."/>
            <person name="De Mita S."/>
            <person name="Krishnakumar V."/>
            <person name="Gundlach H."/>
            <person name="Zhou S."/>
            <person name="Mudge J."/>
            <person name="Bharti A.K."/>
            <person name="Murray J.D."/>
            <person name="Naoumkina M.A."/>
            <person name="Rosen B."/>
            <person name="Silverstein K.A."/>
            <person name="Tang H."/>
            <person name="Rombauts S."/>
            <person name="Zhao P.X."/>
            <person name="Zhou P."/>
            <person name="Barbe V."/>
            <person name="Bardou P."/>
            <person name="Bechner M."/>
            <person name="Bellec A."/>
            <person name="Berger A."/>
            <person name="Berges H."/>
            <person name="Bidwell S."/>
            <person name="Bisseling T."/>
            <person name="Choisne N."/>
            <person name="Couloux A."/>
            <person name="Denny R."/>
            <person name="Deshpande S."/>
            <person name="Dai X."/>
            <person name="Doyle J.J."/>
            <person name="Dudez A.M."/>
            <person name="Farmer A.D."/>
            <person name="Fouteau S."/>
            <person name="Franken C."/>
            <person name="Gibelin C."/>
            <person name="Gish J."/>
            <person name="Goldstein S."/>
            <person name="Gonzalez A.J."/>
            <person name="Green P.J."/>
            <person name="Hallab A."/>
            <person name="Hartog M."/>
            <person name="Hua A."/>
            <person name="Humphray S.J."/>
            <person name="Jeong D.H."/>
            <person name="Jing Y."/>
            <person name="Jocker A."/>
            <person name="Kenton S.M."/>
            <person name="Kim D.J."/>
            <person name="Klee K."/>
            <person name="Lai H."/>
            <person name="Lang C."/>
            <person name="Lin S."/>
            <person name="Macmil S.L."/>
            <person name="Magdelenat G."/>
            <person name="Matthews L."/>
            <person name="McCorrison J."/>
            <person name="Monaghan E.L."/>
            <person name="Mun J.H."/>
            <person name="Najar F.Z."/>
            <person name="Nicholson C."/>
            <person name="Noirot C."/>
            <person name="O'Bleness M."/>
            <person name="Paule C.R."/>
            <person name="Poulain J."/>
            <person name="Prion F."/>
            <person name="Qin B."/>
            <person name="Qu C."/>
            <person name="Retzel E.F."/>
            <person name="Riddle C."/>
            <person name="Sallet E."/>
            <person name="Samain S."/>
            <person name="Samson N."/>
            <person name="Sanders I."/>
            <person name="Saurat O."/>
            <person name="Scarpelli C."/>
            <person name="Schiex T."/>
            <person name="Segurens B."/>
            <person name="Severin A.J."/>
            <person name="Sherrier D.J."/>
            <person name="Shi R."/>
            <person name="Sims S."/>
            <person name="Singer S.R."/>
            <person name="Sinharoy S."/>
            <person name="Sterck L."/>
            <person name="Viollet A."/>
            <person name="Wang B.B."/>
            <person name="Wang K."/>
            <person name="Wang M."/>
            <person name="Wang X."/>
            <person name="Warfsmann J."/>
            <person name="Weissenbach J."/>
            <person name="White D.D."/>
            <person name="White J.D."/>
            <person name="Wiley G.B."/>
            <person name="Wincker P."/>
            <person name="Xing Y."/>
            <person name="Yang L."/>
            <person name="Yao Z."/>
            <person name="Ying F."/>
            <person name="Zhai J."/>
            <person name="Zhou L."/>
            <person name="Zuber A."/>
            <person name="Denarie J."/>
            <person name="Dixon R.A."/>
            <person name="May G.D."/>
            <person name="Schwartz D.C."/>
            <person name="Rogers J."/>
            <person name="Quetier F."/>
            <person name="Town C.D."/>
            <person name="Roe B.A."/>
        </authorList>
    </citation>
    <scope>NUCLEOTIDE SEQUENCE [LARGE SCALE GENOMIC DNA]</scope>
    <source>
        <strain evidence="2">A17</strain>
        <strain evidence="3 4">cv. Jemalong A17</strain>
    </source>
</reference>
<keyword evidence="1" id="KW-0732">Signal</keyword>
<keyword evidence="4" id="KW-1185">Reference proteome</keyword>
<reference evidence="3" key="3">
    <citation type="submission" date="2015-04" db="UniProtKB">
        <authorList>
            <consortium name="EnsemblPlants"/>
        </authorList>
    </citation>
    <scope>IDENTIFICATION</scope>
    <source>
        <strain evidence="3">cv. Jemalong A17</strain>
    </source>
</reference>
<protein>
    <recommendedName>
        <fullName evidence="5">Transmembrane protein</fullName>
    </recommendedName>
</protein>
<organism evidence="2 4">
    <name type="scientific">Medicago truncatula</name>
    <name type="common">Barrel medic</name>
    <name type="synonym">Medicago tribuloides</name>
    <dbReference type="NCBI Taxonomy" id="3880"/>
    <lineage>
        <taxon>Eukaryota</taxon>
        <taxon>Viridiplantae</taxon>
        <taxon>Streptophyta</taxon>
        <taxon>Embryophyta</taxon>
        <taxon>Tracheophyta</taxon>
        <taxon>Spermatophyta</taxon>
        <taxon>Magnoliopsida</taxon>
        <taxon>eudicotyledons</taxon>
        <taxon>Gunneridae</taxon>
        <taxon>Pentapetalae</taxon>
        <taxon>rosids</taxon>
        <taxon>fabids</taxon>
        <taxon>Fabales</taxon>
        <taxon>Fabaceae</taxon>
        <taxon>Papilionoideae</taxon>
        <taxon>50 kb inversion clade</taxon>
        <taxon>NPAAA clade</taxon>
        <taxon>Hologalegina</taxon>
        <taxon>IRL clade</taxon>
        <taxon>Trifolieae</taxon>
        <taxon>Medicago</taxon>
    </lineage>
</organism>
<evidence type="ECO:0008006" key="5">
    <source>
        <dbReference type="Google" id="ProtNLM"/>
    </source>
</evidence>
<reference evidence="2 4" key="2">
    <citation type="journal article" date="2014" name="BMC Genomics">
        <title>An improved genome release (version Mt4.0) for the model legume Medicago truncatula.</title>
        <authorList>
            <person name="Tang H."/>
            <person name="Krishnakumar V."/>
            <person name="Bidwell S."/>
            <person name="Rosen B."/>
            <person name="Chan A."/>
            <person name="Zhou S."/>
            <person name="Gentzbittel L."/>
            <person name="Childs K.L."/>
            <person name="Yandell M."/>
            <person name="Gundlach H."/>
            <person name="Mayer K.F."/>
            <person name="Schwartz D.C."/>
            <person name="Town C.D."/>
        </authorList>
    </citation>
    <scope>GENOME REANNOTATION</scope>
    <source>
        <strain evidence="3 4">cv. Jemalong A17</strain>
    </source>
</reference>
<accession>G7IGP3</accession>
<gene>
    <name evidence="2" type="ordered locus">MTR_2g059630</name>
</gene>
<dbReference type="AlphaFoldDB" id="G7IGP3"/>
<feature type="chain" id="PRO_5014572194" description="Transmembrane protein" evidence="1">
    <location>
        <begin position="25"/>
        <end position="59"/>
    </location>
</feature>
<evidence type="ECO:0000313" key="4">
    <source>
        <dbReference type="Proteomes" id="UP000002051"/>
    </source>
</evidence>
<evidence type="ECO:0000313" key="2">
    <source>
        <dbReference type="EMBL" id="AES65971.1"/>
    </source>
</evidence>
<name>G7IGP3_MEDTR</name>
<dbReference type="EMBL" id="CM001218">
    <property type="protein sequence ID" value="AES65971.1"/>
    <property type="molecule type" value="Genomic_DNA"/>
</dbReference>
<dbReference type="Proteomes" id="UP000002051">
    <property type="component" value="Chromosome 2"/>
</dbReference>
<evidence type="ECO:0000256" key="1">
    <source>
        <dbReference type="SAM" id="SignalP"/>
    </source>
</evidence>
<dbReference type="HOGENOM" id="CLU_2964299_0_0_1"/>
<dbReference type="PaxDb" id="3880-AES65971"/>
<proteinExistence type="predicted"/>
<sequence length="59" mass="6355">MGFGKLGIGWFVLVGDAAAPAATAERSGKIRTTAPGRVGTCQKWKAAKADYKYYNNNLY</sequence>
<feature type="signal peptide" evidence="1">
    <location>
        <begin position="1"/>
        <end position="24"/>
    </location>
</feature>
<dbReference type="EnsemblPlants" id="AES65971">
    <property type="protein sequence ID" value="AES65971"/>
    <property type="gene ID" value="MTR_2g059630"/>
</dbReference>
<evidence type="ECO:0000313" key="3">
    <source>
        <dbReference type="EnsemblPlants" id="AES65971"/>
    </source>
</evidence>